<dbReference type="GO" id="GO:0003677">
    <property type="term" value="F:DNA binding"/>
    <property type="evidence" value="ECO:0007669"/>
    <property type="project" value="InterPro"/>
</dbReference>
<protein>
    <recommendedName>
        <fullName evidence="2">Transposase IS110-like N-terminal domain-containing protein</fullName>
    </recommendedName>
</protein>
<feature type="domain" description="Transposase IS110-like N-terminal" evidence="2">
    <location>
        <begin position="1"/>
        <end position="56"/>
    </location>
</feature>
<keyword evidence="4" id="KW-1185">Reference proteome</keyword>
<name>A0A919JDS0_9ACTN</name>
<dbReference type="GO" id="GO:0006313">
    <property type="term" value="P:DNA transposition"/>
    <property type="evidence" value="ECO:0007669"/>
    <property type="project" value="InterPro"/>
</dbReference>
<dbReference type="InterPro" id="IPR002525">
    <property type="entry name" value="Transp_IS110-like_N"/>
</dbReference>
<evidence type="ECO:0000256" key="1">
    <source>
        <dbReference type="SAM" id="MobiDB-lite"/>
    </source>
</evidence>
<evidence type="ECO:0000259" key="2">
    <source>
        <dbReference type="Pfam" id="PF01548"/>
    </source>
</evidence>
<accession>A0A919JDS0</accession>
<dbReference type="GO" id="GO:0004803">
    <property type="term" value="F:transposase activity"/>
    <property type="evidence" value="ECO:0007669"/>
    <property type="project" value="InterPro"/>
</dbReference>
<proteinExistence type="predicted"/>
<comment type="caution">
    <text evidence="3">The sequence shown here is derived from an EMBL/GenBank/DDBJ whole genome shotgun (WGS) entry which is preliminary data.</text>
</comment>
<evidence type="ECO:0000313" key="3">
    <source>
        <dbReference type="EMBL" id="GIE47082.1"/>
    </source>
</evidence>
<dbReference type="EMBL" id="BOMQ01000008">
    <property type="protein sequence ID" value="GIE47082.1"/>
    <property type="molecule type" value="Genomic_DNA"/>
</dbReference>
<dbReference type="AlphaFoldDB" id="A0A919JDS0"/>
<feature type="region of interest" description="Disordered" evidence="1">
    <location>
        <begin position="48"/>
        <end position="126"/>
    </location>
</feature>
<sequence>MIADAARTMPHTLRRVDVGDEALAELEVLVGFDDDLAGEATRLTNRIRGLLTQVHPRRTPDPGEATSSSNARSSAPYLPLRPIRSAAPTTAGEPKANATMPPSSASPPTTPGLSQPYHHRHDDSGP</sequence>
<evidence type="ECO:0000313" key="4">
    <source>
        <dbReference type="Proteomes" id="UP000647172"/>
    </source>
</evidence>
<gene>
    <name evidence="3" type="ORF">Ani05nite_06160</name>
</gene>
<organism evidence="3 4">
    <name type="scientific">Actinoplanes nipponensis</name>
    <dbReference type="NCBI Taxonomy" id="135950"/>
    <lineage>
        <taxon>Bacteria</taxon>
        <taxon>Bacillati</taxon>
        <taxon>Actinomycetota</taxon>
        <taxon>Actinomycetes</taxon>
        <taxon>Micromonosporales</taxon>
        <taxon>Micromonosporaceae</taxon>
        <taxon>Actinoplanes</taxon>
    </lineage>
</organism>
<reference evidence="3" key="1">
    <citation type="submission" date="2021-01" db="EMBL/GenBank/DDBJ databases">
        <title>Whole genome shotgun sequence of Actinoplanes nipponensis NBRC 14063.</title>
        <authorList>
            <person name="Komaki H."/>
            <person name="Tamura T."/>
        </authorList>
    </citation>
    <scope>NUCLEOTIDE SEQUENCE</scope>
    <source>
        <strain evidence="3">NBRC 14063</strain>
    </source>
</reference>
<dbReference type="Proteomes" id="UP000647172">
    <property type="component" value="Unassembled WGS sequence"/>
</dbReference>
<dbReference type="Pfam" id="PF01548">
    <property type="entry name" value="DEDD_Tnp_IS110"/>
    <property type="match status" value="1"/>
</dbReference>